<dbReference type="GO" id="GO:0008757">
    <property type="term" value="F:S-adenosylmethionine-dependent methyltransferase activity"/>
    <property type="evidence" value="ECO:0007669"/>
    <property type="project" value="InterPro"/>
</dbReference>
<reference evidence="6 7" key="1">
    <citation type="submission" date="2016-07" db="EMBL/GenBank/DDBJ databases">
        <title>Pervasive Adenine N6-methylation of Active Genes in Fungi.</title>
        <authorList>
            <consortium name="DOE Joint Genome Institute"/>
            <person name="Mondo S.J."/>
            <person name="Dannebaum R.O."/>
            <person name="Kuo R.C."/>
            <person name="Labutti K."/>
            <person name="Haridas S."/>
            <person name="Kuo A."/>
            <person name="Salamov A."/>
            <person name="Ahrendt S.R."/>
            <person name="Lipzen A."/>
            <person name="Sullivan W."/>
            <person name="Andreopoulos W.B."/>
            <person name="Clum A."/>
            <person name="Lindquist E."/>
            <person name="Daum C."/>
            <person name="Ramamoorthy G.K."/>
            <person name="Gryganskyi A."/>
            <person name="Culley D."/>
            <person name="Magnuson J.K."/>
            <person name="James T.Y."/>
            <person name="O'Malley M.A."/>
            <person name="Stajich J.E."/>
            <person name="Spatafora J.W."/>
            <person name="Visel A."/>
            <person name="Grigoriev I.V."/>
        </authorList>
    </citation>
    <scope>NUCLEOTIDE SEQUENCE [LARGE SCALE GENOMIC DNA]</scope>
    <source>
        <strain evidence="6 7">62-1032</strain>
    </source>
</reference>
<organism evidence="6 7">
    <name type="scientific">Leucosporidium creatinivorum</name>
    <dbReference type="NCBI Taxonomy" id="106004"/>
    <lineage>
        <taxon>Eukaryota</taxon>
        <taxon>Fungi</taxon>
        <taxon>Dikarya</taxon>
        <taxon>Basidiomycota</taxon>
        <taxon>Pucciniomycotina</taxon>
        <taxon>Microbotryomycetes</taxon>
        <taxon>Leucosporidiales</taxon>
        <taxon>Leucosporidium</taxon>
    </lineage>
</organism>
<evidence type="ECO:0000256" key="4">
    <source>
        <dbReference type="ARBA" id="ARBA00022691"/>
    </source>
</evidence>
<keyword evidence="3 6" id="KW-0808">Transferase</keyword>
<evidence type="ECO:0000256" key="3">
    <source>
        <dbReference type="ARBA" id="ARBA00022679"/>
    </source>
</evidence>
<keyword evidence="2 6" id="KW-0489">Methyltransferase</keyword>
<dbReference type="STRING" id="106004.A0A1Y2D100"/>
<evidence type="ECO:0000256" key="2">
    <source>
        <dbReference type="ARBA" id="ARBA00022603"/>
    </source>
</evidence>
<evidence type="ECO:0000313" key="7">
    <source>
        <dbReference type="Proteomes" id="UP000193467"/>
    </source>
</evidence>
<gene>
    <name evidence="6" type="ORF">BCR35DRAFT_296890</name>
</gene>
<name>A0A1Y2D100_9BASI</name>
<proteinExistence type="predicted"/>
<dbReference type="Proteomes" id="UP000193467">
    <property type="component" value="Unassembled WGS sequence"/>
</dbReference>
<dbReference type="Pfam" id="PF05724">
    <property type="entry name" value="TPMT"/>
    <property type="match status" value="1"/>
</dbReference>
<dbReference type="AlphaFoldDB" id="A0A1Y2D100"/>
<dbReference type="PANTHER" id="PTHR32183:SF6">
    <property type="entry name" value="CYSTEINE SULFINATE DESULFINASE_CYSTEINE DESULFURASE AND RELATED ENZYMES"/>
    <property type="match status" value="1"/>
</dbReference>
<dbReference type="CDD" id="cd02440">
    <property type="entry name" value="AdoMet_MTases"/>
    <property type="match status" value="1"/>
</dbReference>
<dbReference type="PROSITE" id="PS51585">
    <property type="entry name" value="SAM_MT_TPMT"/>
    <property type="match status" value="1"/>
</dbReference>
<protein>
    <submittedName>
        <fullName evidence="6">S-adenosyl-L-methionine-dependent methyltransferase</fullName>
    </submittedName>
</protein>
<sequence>MKLYHHVLGLDHRPQRPRSHRLGSTARLLEAPLLLRRRPTRRADPLGGAWDVAWQNQVTPWDASEVQHGLKELVEERWSAIEEQGIPWSSLVGQKTLVAGCGRGNDCIYFAAKGMEAVGQDLSEKAVQVARENLASTPNAPSGVTFEQADFFASPLPTSLYSLAYDYTFFCALPPSMREAWAGRYAELVKKGGVLICLEFPIDGDRPLGPPYSVSSEAYEQVLSPHFEKIYSQAPSNPPEGREGREKVSVWKRM</sequence>
<evidence type="ECO:0000313" key="6">
    <source>
        <dbReference type="EMBL" id="ORY52814.1"/>
    </source>
</evidence>
<keyword evidence="7" id="KW-1185">Reference proteome</keyword>
<dbReference type="SUPFAM" id="SSF53335">
    <property type="entry name" value="S-adenosyl-L-methionine-dependent methyltransferases"/>
    <property type="match status" value="1"/>
</dbReference>
<feature type="region of interest" description="Disordered" evidence="5">
    <location>
        <begin position="232"/>
        <end position="254"/>
    </location>
</feature>
<dbReference type="PANTHER" id="PTHR32183">
    <property type="match status" value="1"/>
</dbReference>
<dbReference type="EMBL" id="MCGR01000104">
    <property type="protein sequence ID" value="ORY52814.1"/>
    <property type="molecule type" value="Genomic_DNA"/>
</dbReference>
<keyword evidence="4" id="KW-0949">S-adenosyl-L-methionine</keyword>
<dbReference type="GO" id="GO:0032259">
    <property type="term" value="P:methylation"/>
    <property type="evidence" value="ECO:0007669"/>
    <property type="project" value="UniProtKB-KW"/>
</dbReference>
<dbReference type="Gene3D" id="3.40.50.150">
    <property type="entry name" value="Vaccinia Virus protein VP39"/>
    <property type="match status" value="1"/>
</dbReference>
<feature type="compositionally biased region" description="Basic and acidic residues" evidence="5">
    <location>
        <begin position="240"/>
        <end position="254"/>
    </location>
</feature>
<evidence type="ECO:0000256" key="5">
    <source>
        <dbReference type="SAM" id="MobiDB-lite"/>
    </source>
</evidence>
<evidence type="ECO:0000256" key="1">
    <source>
        <dbReference type="ARBA" id="ARBA00022553"/>
    </source>
</evidence>
<dbReference type="OrthoDB" id="276151at2759"/>
<dbReference type="InterPro" id="IPR029063">
    <property type="entry name" value="SAM-dependent_MTases_sf"/>
</dbReference>
<dbReference type="InParanoid" id="A0A1Y2D100"/>
<accession>A0A1Y2D100</accession>
<comment type="caution">
    <text evidence="6">The sequence shown here is derived from an EMBL/GenBank/DDBJ whole genome shotgun (WGS) entry which is preliminary data.</text>
</comment>
<keyword evidence="1" id="KW-0597">Phosphoprotein</keyword>
<dbReference type="InterPro" id="IPR008854">
    <property type="entry name" value="TPMT"/>
</dbReference>